<dbReference type="SUPFAM" id="SSF52738">
    <property type="entry name" value="Methylesterase CheB, C-terminal domain"/>
    <property type="match status" value="1"/>
</dbReference>
<dbReference type="PANTHER" id="PTHR42872:SF3">
    <property type="entry name" value="PROTEIN-GLUTAMATE METHYLESTERASE_PROTEIN-GLUTAMINE GLUTAMINASE 1"/>
    <property type="match status" value="1"/>
</dbReference>
<evidence type="ECO:0000256" key="5">
    <source>
        <dbReference type="PROSITE-ProRule" id="PRU00169"/>
    </source>
</evidence>
<dbReference type="GO" id="GO:0005737">
    <property type="term" value="C:cytoplasm"/>
    <property type="evidence" value="ECO:0007669"/>
    <property type="project" value="UniProtKB-SubCell"/>
</dbReference>
<dbReference type="RefSeq" id="WP_203854751.1">
    <property type="nucleotide sequence ID" value="NZ_BAAAVW010000054.1"/>
</dbReference>
<dbReference type="HAMAP" id="MF_00099">
    <property type="entry name" value="CheB_chemtxs"/>
    <property type="match status" value="1"/>
</dbReference>
<dbReference type="PROSITE" id="PS50110">
    <property type="entry name" value="RESPONSE_REGULATORY"/>
    <property type="match status" value="1"/>
</dbReference>
<sequence length="404" mass="41953">MISVLVVDDSVVVRRLITDALSDDAEIRVVGTAPNGKVALTKIEQLRPDLVTLDIEMPIMDGLETLRAIRALYARLPVIMFSTLTAAGATATLDALSAGASDYVTKPANVGSVAESIRSVREQIIPRIHALCGGGRRSALATPTRPPIGIGPNIGPNTRTFGTGHAVAPPLARPGGNPLPGSVRPPVTAPPTTAPARTSPRGDRVEVVTIGCSTGGPDALTTVVRALPANLSVPVVVVQHMPPVFTKMFADRLDRTAALTVVEATGDMTVRPGTVYIAPGDFHLEVHRRGTEVVTKLNTGPPENFCRPAVDVLFRSVAKTYGGATLAIILTGMGQDGKRGAEQLRGAGAEIVAQDEATSVVWGMPGAVATAGLAHAVLPLGEIAHHLISRTAGGRGAKSMEVTR</sequence>
<evidence type="ECO:0000256" key="4">
    <source>
        <dbReference type="PROSITE-ProRule" id="PRU00050"/>
    </source>
</evidence>
<dbReference type="GO" id="GO:0000156">
    <property type="term" value="F:phosphorelay response regulator activity"/>
    <property type="evidence" value="ECO:0007669"/>
    <property type="project" value="InterPro"/>
</dbReference>
<dbReference type="InterPro" id="IPR000673">
    <property type="entry name" value="Sig_transdc_resp-reg_Me-estase"/>
</dbReference>
<evidence type="ECO:0000256" key="1">
    <source>
        <dbReference type="ARBA" id="ARBA00022801"/>
    </source>
</evidence>
<comment type="function">
    <text evidence="3">Involved in chemotaxis. Part of a chemotaxis signal transduction system that modulates chemotaxis in response to various stimuli. Catalyzes the demethylation of specific methylglutamate residues introduced into the chemoreceptors (methyl-accepting chemotaxis proteins or MCP) by CheR. Also mediates the irreversible deamidation of specific glutamine residues to glutamic acid.</text>
</comment>
<dbReference type="CDD" id="cd16432">
    <property type="entry name" value="CheB_Rec"/>
    <property type="match status" value="1"/>
</dbReference>
<dbReference type="Proteomes" id="UP000660611">
    <property type="component" value="Unassembled WGS sequence"/>
</dbReference>
<comment type="domain">
    <text evidence="3">Contains a C-terminal catalytic domain, and an N-terminal region which modulates catalytic activity.</text>
</comment>
<comment type="catalytic activity">
    <reaction evidence="3">
        <text>L-glutaminyl-[protein] + H2O = L-glutamyl-[protein] + NH4(+)</text>
        <dbReference type="Rhea" id="RHEA:16441"/>
        <dbReference type="Rhea" id="RHEA-COMP:10207"/>
        <dbReference type="Rhea" id="RHEA-COMP:10208"/>
        <dbReference type="ChEBI" id="CHEBI:15377"/>
        <dbReference type="ChEBI" id="CHEBI:28938"/>
        <dbReference type="ChEBI" id="CHEBI:29973"/>
        <dbReference type="ChEBI" id="CHEBI:30011"/>
        <dbReference type="EC" id="3.5.1.44"/>
    </reaction>
</comment>
<dbReference type="AlphaFoldDB" id="A0A919Q2L3"/>
<dbReference type="EC" id="3.1.1.61" evidence="3"/>
<dbReference type="InterPro" id="IPR008248">
    <property type="entry name" value="CheB-like"/>
</dbReference>
<feature type="domain" description="Response regulatory" evidence="7">
    <location>
        <begin position="3"/>
        <end position="121"/>
    </location>
</feature>
<gene>
    <name evidence="9" type="primary">cheB1_2</name>
    <name evidence="3" type="synonym">cheB</name>
    <name evidence="9" type="ORF">Dsi01nite_111890</name>
</gene>
<feature type="modified residue" description="4-aspartylphosphate" evidence="3 5">
    <location>
        <position position="54"/>
    </location>
</feature>
<feature type="active site" evidence="3 4">
    <location>
        <position position="336"/>
    </location>
</feature>
<comment type="caution">
    <text evidence="9">The sequence shown here is derived from an EMBL/GenBank/DDBJ whole genome shotgun (WGS) entry which is preliminary data.</text>
</comment>
<name>A0A919Q2L3_9ACTN</name>
<dbReference type="PANTHER" id="PTHR42872">
    <property type="entry name" value="PROTEIN-GLUTAMATE METHYLESTERASE/PROTEIN-GLUTAMINE GLUTAMINASE"/>
    <property type="match status" value="1"/>
</dbReference>
<dbReference type="NCBIfam" id="NF001965">
    <property type="entry name" value="PRK00742.1"/>
    <property type="match status" value="1"/>
</dbReference>
<comment type="subcellular location">
    <subcellularLocation>
        <location evidence="3">Cytoplasm</location>
    </subcellularLocation>
</comment>
<dbReference type="EMBL" id="BONQ01000214">
    <property type="protein sequence ID" value="GIG53148.1"/>
    <property type="molecule type" value="Genomic_DNA"/>
</dbReference>
<feature type="domain" description="CheB-type methylesterase" evidence="8">
    <location>
        <begin position="201"/>
        <end position="394"/>
    </location>
</feature>
<feature type="active site" evidence="3 4">
    <location>
        <position position="240"/>
    </location>
</feature>
<keyword evidence="1 3" id="KW-0378">Hydrolase</keyword>
<dbReference type="SMART" id="SM00448">
    <property type="entry name" value="REC"/>
    <property type="match status" value="1"/>
</dbReference>
<dbReference type="InterPro" id="IPR001789">
    <property type="entry name" value="Sig_transdc_resp-reg_receiver"/>
</dbReference>
<dbReference type="GO" id="GO:0008984">
    <property type="term" value="F:protein-glutamate methylesterase activity"/>
    <property type="evidence" value="ECO:0007669"/>
    <property type="project" value="UniProtKB-UniRule"/>
</dbReference>
<dbReference type="PROSITE" id="PS50122">
    <property type="entry name" value="CHEB"/>
    <property type="match status" value="1"/>
</dbReference>
<comment type="PTM">
    <text evidence="3">Phosphorylated by CheA. Phosphorylation of the N-terminal regulatory domain activates the methylesterase activity.</text>
</comment>
<evidence type="ECO:0000259" key="7">
    <source>
        <dbReference type="PROSITE" id="PS50110"/>
    </source>
</evidence>
<dbReference type="Pfam" id="PF01339">
    <property type="entry name" value="CheB_methylest"/>
    <property type="match status" value="1"/>
</dbReference>
<evidence type="ECO:0000256" key="2">
    <source>
        <dbReference type="ARBA" id="ARBA00048267"/>
    </source>
</evidence>
<dbReference type="Pfam" id="PF00072">
    <property type="entry name" value="Response_reg"/>
    <property type="match status" value="1"/>
</dbReference>
<evidence type="ECO:0000313" key="10">
    <source>
        <dbReference type="Proteomes" id="UP000660611"/>
    </source>
</evidence>
<dbReference type="PIRSF" id="PIRSF000876">
    <property type="entry name" value="RR_chemtxs_CheB"/>
    <property type="match status" value="1"/>
</dbReference>
<dbReference type="EC" id="3.5.1.44" evidence="3"/>
<keyword evidence="3 4" id="KW-0145">Chemotaxis</keyword>
<keyword evidence="3 5" id="KW-0597">Phosphoprotein</keyword>
<dbReference type="InterPro" id="IPR011006">
    <property type="entry name" value="CheY-like_superfamily"/>
</dbReference>
<dbReference type="InterPro" id="IPR035909">
    <property type="entry name" value="CheB_C"/>
</dbReference>
<accession>A0A919Q2L3</accession>
<evidence type="ECO:0000256" key="3">
    <source>
        <dbReference type="HAMAP-Rule" id="MF_00099"/>
    </source>
</evidence>
<feature type="region of interest" description="Disordered" evidence="6">
    <location>
        <begin position="173"/>
        <end position="202"/>
    </location>
</feature>
<dbReference type="Gene3D" id="3.40.50.2300">
    <property type="match status" value="1"/>
</dbReference>
<evidence type="ECO:0000256" key="6">
    <source>
        <dbReference type="SAM" id="MobiDB-lite"/>
    </source>
</evidence>
<feature type="active site" evidence="3 4">
    <location>
        <position position="213"/>
    </location>
</feature>
<comment type="catalytic activity">
    <reaction evidence="2 3">
        <text>[protein]-L-glutamate 5-O-methyl ester + H2O = L-glutamyl-[protein] + methanol + H(+)</text>
        <dbReference type="Rhea" id="RHEA:23236"/>
        <dbReference type="Rhea" id="RHEA-COMP:10208"/>
        <dbReference type="Rhea" id="RHEA-COMP:10311"/>
        <dbReference type="ChEBI" id="CHEBI:15377"/>
        <dbReference type="ChEBI" id="CHEBI:15378"/>
        <dbReference type="ChEBI" id="CHEBI:17790"/>
        <dbReference type="ChEBI" id="CHEBI:29973"/>
        <dbReference type="ChEBI" id="CHEBI:82795"/>
        <dbReference type="EC" id="3.1.1.61"/>
    </reaction>
</comment>
<keyword evidence="3" id="KW-0963">Cytoplasm</keyword>
<reference evidence="9" key="1">
    <citation type="submission" date="2021-01" db="EMBL/GenBank/DDBJ databases">
        <title>Whole genome shotgun sequence of Dactylosporangium siamense NBRC 106093.</title>
        <authorList>
            <person name="Komaki H."/>
            <person name="Tamura T."/>
        </authorList>
    </citation>
    <scope>NUCLEOTIDE SEQUENCE</scope>
    <source>
        <strain evidence="9">NBRC 106093</strain>
    </source>
</reference>
<dbReference type="SUPFAM" id="SSF52172">
    <property type="entry name" value="CheY-like"/>
    <property type="match status" value="1"/>
</dbReference>
<proteinExistence type="inferred from homology"/>
<dbReference type="CDD" id="cd17541">
    <property type="entry name" value="REC_CheB-like"/>
    <property type="match status" value="1"/>
</dbReference>
<organism evidence="9 10">
    <name type="scientific">Dactylosporangium siamense</name>
    <dbReference type="NCBI Taxonomy" id="685454"/>
    <lineage>
        <taxon>Bacteria</taxon>
        <taxon>Bacillati</taxon>
        <taxon>Actinomycetota</taxon>
        <taxon>Actinomycetes</taxon>
        <taxon>Micromonosporales</taxon>
        <taxon>Micromonosporaceae</taxon>
        <taxon>Dactylosporangium</taxon>
    </lineage>
</organism>
<dbReference type="GO" id="GO:0050568">
    <property type="term" value="F:protein-glutamine glutaminase activity"/>
    <property type="evidence" value="ECO:0007669"/>
    <property type="project" value="UniProtKB-UniRule"/>
</dbReference>
<dbReference type="GO" id="GO:0006935">
    <property type="term" value="P:chemotaxis"/>
    <property type="evidence" value="ECO:0007669"/>
    <property type="project" value="UniProtKB-UniRule"/>
</dbReference>
<protein>
    <recommendedName>
        <fullName evidence="3">Protein-glutamate methylesterase/protein-glutamine glutaminase</fullName>
        <ecNumber evidence="3">3.1.1.61</ecNumber>
        <ecNumber evidence="3">3.5.1.44</ecNumber>
    </recommendedName>
</protein>
<evidence type="ECO:0000313" key="9">
    <source>
        <dbReference type="EMBL" id="GIG53148.1"/>
    </source>
</evidence>
<comment type="similarity">
    <text evidence="3">Belongs to the CheB family.</text>
</comment>
<keyword evidence="10" id="KW-1185">Reference proteome</keyword>
<dbReference type="Gene3D" id="3.40.50.180">
    <property type="entry name" value="Methylesterase CheB, C-terminal domain"/>
    <property type="match status" value="1"/>
</dbReference>
<evidence type="ECO:0000259" key="8">
    <source>
        <dbReference type="PROSITE" id="PS50122"/>
    </source>
</evidence>